<dbReference type="AlphaFoldDB" id="A0A1W1XWJ0"/>
<evidence type="ECO:0000313" key="2">
    <source>
        <dbReference type="Proteomes" id="UP000192783"/>
    </source>
</evidence>
<gene>
    <name evidence="1" type="ORF">SAMN02746041_03225</name>
</gene>
<sequence length="149" mass="16653">MDIVVVRSNREFCAAVGRTGLELAIRHILPGTGKVKEEVSCVVSGMDLELLESLLLERNRFADLKEQILHLPRNFIAVNRDRKNEQPDVRIVTVGEAGKEGVRLSVWLSPAEVIKLAGLCRRQSMIECMRYLGRKSDVQESYCAVSNGS</sequence>
<evidence type="ECO:0000313" key="1">
    <source>
        <dbReference type="EMBL" id="SMC28303.1"/>
    </source>
</evidence>
<protein>
    <submittedName>
        <fullName evidence="1">Uncharacterized protein</fullName>
    </submittedName>
</protein>
<proteinExistence type="predicted"/>
<organism evidence="1 2">
    <name type="scientific">Desulfacinum hydrothermale DSM 13146</name>
    <dbReference type="NCBI Taxonomy" id="1121390"/>
    <lineage>
        <taxon>Bacteria</taxon>
        <taxon>Pseudomonadati</taxon>
        <taxon>Thermodesulfobacteriota</taxon>
        <taxon>Syntrophobacteria</taxon>
        <taxon>Syntrophobacterales</taxon>
        <taxon>Syntrophobacteraceae</taxon>
        <taxon>Desulfacinum</taxon>
    </lineage>
</organism>
<keyword evidence="2" id="KW-1185">Reference proteome</keyword>
<accession>A0A1W1XWJ0</accession>
<name>A0A1W1XWJ0_9BACT</name>
<dbReference type="EMBL" id="FWXF01000031">
    <property type="protein sequence ID" value="SMC28303.1"/>
    <property type="molecule type" value="Genomic_DNA"/>
</dbReference>
<dbReference type="Proteomes" id="UP000192783">
    <property type="component" value="Unassembled WGS sequence"/>
</dbReference>
<reference evidence="1 2" key="1">
    <citation type="submission" date="2017-04" db="EMBL/GenBank/DDBJ databases">
        <authorList>
            <person name="Afonso C.L."/>
            <person name="Miller P.J."/>
            <person name="Scott M.A."/>
            <person name="Spackman E."/>
            <person name="Goraichik I."/>
            <person name="Dimitrov K.M."/>
            <person name="Suarez D.L."/>
            <person name="Swayne D.E."/>
        </authorList>
    </citation>
    <scope>NUCLEOTIDE SEQUENCE [LARGE SCALE GENOMIC DNA]</scope>
    <source>
        <strain evidence="1 2">DSM 13146</strain>
    </source>
</reference>
<dbReference type="RefSeq" id="WP_084059103.1">
    <property type="nucleotide sequence ID" value="NZ_FWXF01000031.1"/>
</dbReference>
<dbReference type="STRING" id="1121390.SAMN02746041_03225"/>